<evidence type="ECO:0000256" key="3">
    <source>
        <dbReference type="ARBA" id="ARBA00008704"/>
    </source>
</evidence>
<evidence type="ECO:0000256" key="8">
    <source>
        <dbReference type="ARBA" id="ARBA00022786"/>
    </source>
</evidence>
<protein>
    <recommendedName>
        <fullName evidence="15">Peroxisome biogenesis protein 12</fullName>
    </recommendedName>
    <alternativeName>
        <fullName evidence="15">Peroxin-12</fullName>
    </alternativeName>
</protein>
<accession>A0A833VLS7</accession>
<organism evidence="17 18">
    <name type="scientific">Carex littledalei</name>
    <dbReference type="NCBI Taxonomy" id="544730"/>
    <lineage>
        <taxon>Eukaryota</taxon>
        <taxon>Viridiplantae</taxon>
        <taxon>Streptophyta</taxon>
        <taxon>Embryophyta</taxon>
        <taxon>Tracheophyta</taxon>
        <taxon>Spermatophyta</taxon>
        <taxon>Magnoliopsida</taxon>
        <taxon>Liliopsida</taxon>
        <taxon>Poales</taxon>
        <taxon>Cyperaceae</taxon>
        <taxon>Cyperoideae</taxon>
        <taxon>Cariceae</taxon>
        <taxon>Carex</taxon>
        <taxon>Carex subgen. Euthyceras</taxon>
    </lineage>
</organism>
<evidence type="ECO:0000256" key="2">
    <source>
        <dbReference type="ARBA" id="ARBA00004906"/>
    </source>
</evidence>
<evidence type="ECO:0000256" key="5">
    <source>
        <dbReference type="ARBA" id="ARBA00022692"/>
    </source>
</evidence>
<gene>
    <name evidence="17" type="ORF">FCM35_KLT06700</name>
</gene>
<keyword evidence="8" id="KW-0833">Ubl conjugation pathway</keyword>
<dbReference type="GO" id="GO:0004842">
    <property type="term" value="F:ubiquitin-protein transferase activity"/>
    <property type="evidence" value="ECO:0007669"/>
    <property type="project" value="TreeGrafter"/>
</dbReference>
<reference evidence="17" key="1">
    <citation type="submission" date="2020-01" db="EMBL/GenBank/DDBJ databases">
        <title>Genome sequence of Kobresia littledalei, the first chromosome-level genome in the family Cyperaceae.</title>
        <authorList>
            <person name="Qu G."/>
        </authorList>
    </citation>
    <scope>NUCLEOTIDE SEQUENCE</scope>
    <source>
        <strain evidence="17">C.B.Clarke</strain>
        <tissue evidence="17">Leaf</tissue>
    </source>
</reference>
<keyword evidence="7" id="KW-0863">Zinc-finger</keyword>
<keyword evidence="6" id="KW-0479">Metal-binding</keyword>
<dbReference type="AlphaFoldDB" id="A0A833VLS7"/>
<dbReference type="FunFam" id="3.30.40.10:FF:000357">
    <property type="entry name" value="Peroxisome biogenesis protein 12"/>
    <property type="match status" value="1"/>
</dbReference>
<evidence type="ECO:0000256" key="1">
    <source>
        <dbReference type="ARBA" id="ARBA00004585"/>
    </source>
</evidence>
<dbReference type="InterPro" id="IPR017375">
    <property type="entry name" value="PEX12"/>
</dbReference>
<feature type="domain" description="Pex N-terminal" evidence="16">
    <location>
        <begin position="21"/>
        <end position="304"/>
    </location>
</feature>
<evidence type="ECO:0000256" key="13">
    <source>
        <dbReference type="ARBA" id="ARBA00023140"/>
    </source>
</evidence>
<evidence type="ECO:0000313" key="18">
    <source>
        <dbReference type="Proteomes" id="UP000623129"/>
    </source>
</evidence>
<evidence type="ECO:0000256" key="6">
    <source>
        <dbReference type="ARBA" id="ARBA00022723"/>
    </source>
</evidence>
<keyword evidence="13 15" id="KW-0576">Peroxisome</keyword>
<comment type="pathway">
    <text evidence="2">Protein modification; protein ubiquitination.</text>
</comment>
<evidence type="ECO:0000256" key="10">
    <source>
        <dbReference type="ARBA" id="ARBA00022927"/>
    </source>
</evidence>
<evidence type="ECO:0000256" key="14">
    <source>
        <dbReference type="ARBA" id="ARBA00045862"/>
    </source>
</evidence>
<dbReference type="Gene3D" id="3.30.40.10">
    <property type="entry name" value="Zinc/RING finger domain, C3HC4 (zinc finger)"/>
    <property type="match status" value="1"/>
</dbReference>
<evidence type="ECO:0000256" key="7">
    <source>
        <dbReference type="ARBA" id="ARBA00022771"/>
    </source>
</evidence>
<evidence type="ECO:0000313" key="17">
    <source>
        <dbReference type="EMBL" id="KAF3328094.1"/>
    </source>
</evidence>
<evidence type="ECO:0000256" key="11">
    <source>
        <dbReference type="ARBA" id="ARBA00022989"/>
    </source>
</evidence>
<comment type="similarity">
    <text evidence="3 15">Belongs to the pex2/pex10/pex12 family.</text>
</comment>
<dbReference type="Pfam" id="PF04757">
    <property type="entry name" value="Pex2_Pex12"/>
    <property type="match status" value="1"/>
</dbReference>
<evidence type="ECO:0000259" key="16">
    <source>
        <dbReference type="Pfam" id="PF04757"/>
    </source>
</evidence>
<evidence type="ECO:0000256" key="15">
    <source>
        <dbReference type="PIRNR" id="PIRNR038074"/>
    </source>
</evidence>
<keyword evidence="4" id="KW-0813">Transport</keyword>
<dbReference type="GO" id="GO:0006513">
    <property type="term" value="P:protein monoubiquitination"/>
    <property type="evidence" value="ECO:0007669"/>
    <property type="project" value="TreeGrafter"/>
</dbReference>
<dbReference type="GO" id="GO:1990429">
    <property type="term" value="C:peroxisomal importomer complex"/>
    <property type="evidence" value="ECO:0007669"/>
    <property type="project" value="TreeGrafter"/>
</dbReference>
<evidence type="ECO:0000256" key="12">
    <source>
        <dbReference type="ARBA" id="ARBA00023136"/>
    </source>
</evidence>
<proteinExistence type="inferred from homology"/>
<dbReference type="InterPro" id="IPR006845">
    <property type="entry name" value="Pex_N"/>
</dbReference>
<keyword evidence="9" id="KW-0862">Zinc</keyword>
<evidence type="ECO:0000256" key="9">
    <source>
        <dbReference type="ARBA" id="ARBA00022833"/>
    </source>
</evidence>
<comment type="caution">
    <text evidence="17">The sequence shown here is derived from an EMBL/GenBank/DDBJ whole genome shotgun (WGS) entry which is preliminary data.</text>
</comment>
<dbReference type="PANTHER" id="PTHR12888">
    <property type="entry name" value="PEROXISOME ASSEMBLY PROTEIN 12 PEROXIN-12"/>
    <property type="match status" value="1"/>
</dbReference>
<keyword evidence="11" id="KW-1133">Transmembrane helix</keyword>
<keyword evidence="18" id="KW-1185">Reference proteome</keyword>
<keyword evidence="12 15" id="KW-0472">Membrane</keyword>
<dbReference type="OrthoDB" id="107372at2759"/>
<dbReference type="PIRSF" id="PIRSF038074">
    <property type="entry name" value="Peroxisome_assembly_p12"/>
    <property type="match status" value="1"/>
</dbReference>
<dbReference type="GO" id="GO:0005778">
    <property type="term" value="C:peroxisomal membrane"/>
    <property type="evidence" value="ECO:0007669"/>
    <property type="project" value="UniProtKB-SubCell"/>
</dbReference>
<comment type="subcellular location">
    <subcellularLocation>
        <location evidence="1">Peroxisome membrane</location>
        <topology evidence="1">Multi-pass membrane protein</topology>
    </subcellularLocation>
</comment>
<dbReference type="GO" id="GO:0016558">
    <property type="term" value="P:protein import into peroxisome matrix"/>
    <property type="evidence" value="ECO:0007669"/>
    <property type="project" value="UniProtKB-UniRule"/>
</dbReference>
<comment type="function">
    <text evidence="14">Component of a retrotranslocation channel required for peroxisome organization by mediating export of the PEX5 receptor from peroxisomes to the cytosol, thereby promoting PEX5 recycling. The retrotranslocation channel is composed of PEX2, PEX10 and PEX12; each subunit contributing transmembrane segments that coassemble into an open channel that specifically allows the passage of PEX5 through the peroxisomal membrane. PEX12 also regulates PEX5 recycling by activating the E3 ubiquitin-protein ligase activity of PEX10. When PEX5 recycling is compromised, PEX12 stimulates PEX10-mediated polyubiquitination of PEX5, leading to its subsequent degradation.</text>
</comment>
<dbReference type="Proteomes" id="UP000623129">
    <property type="component" value="Unassembled WGS sequence"/>
</dbReference>
<dbReference type="CDD" id="cd16451">
    <property type="entry name" value="mRING_PEX12"/>
    <property type="match status" value="1"/>
</dbReference>
<dbReference type="InterPro" id="IPR013083">
    <property type="entry name" value="Znf_RING/FYVE/PHD"/>
</dbReference>
<sequence>MLFQVGGQGTRPTFFEMAAAQQLPASLRAALTYSFGVFALRRPFLHKILDYDDEFFALLMLVLESHSLRTTDASFAESLYGLRRRVANISIKKSTLTAESSEKTHDLGLRKNQKILSVVFLVVLPYFKSKLQSMYNREMEARLQASLWGNDEPRLDEAGFHLDQGETSTHAVGRTNAEVSSLTHFRKKITKLVVICYPWIHATNEGLSFAYQLLYLLDATAFYSQGLHALGIQVCRATGQELMDSSSKISRIRSRELEGLRGPTWLKAMQRVLLKCIYTSLDYAQTGLIAAVFFFKMMEWWYQSAEERMSAPTVYPPPPPPPPPKVAKNGVPLPQDRSLCPLCCQKRANPSVLTVSGFVFCYSCIFKSVSQHKKCPVSLIPASVDQIRRLFHDL</sequence>
<evidence type="ECO:0000256" key="4">
    <source>
        <dbReference type="ARBA" id="ARBA00022448"/>
    </source>
</evidence>
<keyword evidence="10" id="KW-0653">Protein transport</keyword>
<dbReference type="PANTHER" id="PTHR12888:SF0">
    <property type="entry name" value="PEROXISOME ASSEMBLY PROTEIN 12"/>
    <property type="match status" value="1"/>
</dbReference>
<dbReference type="GO" id="GO:0008270">
    <property type="term" value="F:zinc ion binding"/>
    <property type="evidence" value="ECO:0007669"/>
    <property type="project" value="UniProtKB-KW"/>
</dbReference>
<dbReference type="EMBL" id="SWLB01000016">
    <property type="protein sequence ID" value="KAF3328094.1"/>
    <property type="molecule type" value="Genomic_DNA"/>
</dbReference>
<keyword evidence="5" id="KW-0812">Transmembrane</keyword>
<dbReference type="SUPFAM" id="SSF57850">
    <property type="entry name" value="RING/U-box"/>
    <property type="match status" value="1"/>
</dbReference>
<name>A0A833VLS7_9POAL</name>